<dbReference type="Pfam" id="PF03537">
    <property type="entry name" value="Glyco_hydro_114"/>
    <property type="match status" value="1"/>
</dbReference>
<dbReference type="GeneID" id="35596727"/>
<dbReference type="RefSeq" id="XP_023622538.1">
    <property type="nucleotide sequence ID" value="XM_023766770.1"/>
</dbReference>
<dbReference type="SUPFAM" id="SSF51445">
    <property type="entry name" value="(Trans)glycosidases"/>
    <property type="match status" value="1"/>
</dbReference>
<dbReference type="EC" id="3.2.1.22" evidence="2"/>
<dbReference type="InterPro" id="IPR017853">
    <property type="entry name" value="GH"/>
</dbReference>
<evidence type="ECO:0000313" key="5">
    <source>
        <dbReference type="Proteomes" id="UP000225277"/>
    </source>
</evidence>
<comment type="catalytic activity">
    <reaction evidence="1">
        <text>Hydrolysis of terminal, non-reducing alpha-D-galactose residues in alpha-D-galactosides, including galactose oligosaccharides, galactomannans and galactolipids.</text>
        <dbReference type="EC" id="3.2.1.22"/>
    </reaction>
</comment>
<dbReference type="PANTHER" id="PTHR35273">
    <property type="entry name" value="ALPHA-1,4 POLYGALACTOSAMINIDASE, PUTATIVE (AFU_ORTHOLOGUE AFUA_3G07890)-RELATED"/>
    <property type="match status" value="1"/>
</dbReference>
<evidence type="ECO:0000313" key="4">
    <source>
        <dbReference type="EMBL" id="CZT15642.1"/>
    </source>
</evidence>
<dbReference type="InterPro" id="IPR013785">
    <property type="entry name" value="Aldolase_TIM"/>
</dbReference>
<dbReference type="Proteomes" id="UP000225277">
    <property type="component" value="Unassembled WGS sequence"/>
</dbReference>
<evidence type="ECO:0000256" key="2">
    <source>
        <dbReference type="ARBA" id="ARBA00012755"/>
    </source>
</evidence>
<dbReference type="AlphaFoldDB" id="A0A2D3ULW6"/>
<dbReference type="Gene3D" id="3.20.20.70">
    <property type="entry name" value="Aldolase class I"/>
    <property type="match status" value="1"/>
</dbReference>
<dbReference type="EMBL" id="FJUY01000001">
    <property type="protein sequence ID" value="CZT15642.1"/>
    <property type="molecule type" value="Genomic_DNA"/>
</dbReference>
<dbReference type="InterPro" id="IPR004352">
    <property type="entry name" value="GH114_TIM-barrel"/>
</dbReference>
<evidence type="ECO:0000259" key="3">
    <source>
        <dbReference type="Pfam" id="PF03537"/>
    </source>
</evidence>
<sequence length="219" mass="23771">MADASPSTIAAFQTGNHSVICYFSAGSREEYRGDAGDFPQEAVGKVMAGWEQERWVDTRSEGVREVMRRRIEEAAGKGCGGVDADNIDGYSNDSGFDLTADDAVDFVRFLAHTTHEAGMAFGLKNGGDIVERVVDVVEWCVQEECVRYGECGLYRAVIEAGKPVFHIEYVDGGGEGKSHDDGDEEKFVEEACKGEGTEGFSTLVKKLSLDGWTRTCSAP</sequence>
<dbReference type="STRING" id="112498.A0A2D3ULW6"/>
<protein>
    <recommendedName>
        <fullName evidence="2">alpha-galactosidase</fullName>
        <ecNumber evidence="2">3.2.1.22</ecNumber>
    </recommendedName>
</protein>
<dbReference type="GO" id="GO:0004557">
    <property type="term" value="F:alpha-galactosidase activity"/>
    <property type="evidence" value="ECO:0007669"/>
    <property type="project" value="UniProtKB-EC"/>
</dbReference>
<organism evidence="4 5">
    <name type="scientific">Ramularia collo-cygni</name>
    <dbReference type="NCBI Taxonomy" id="112498"/>
    <lineage>
        <taxon>Eukaryota</taxon>
        <taxon>Fungi</taxon>
        <taxon>Dikarya</taxon>
        <taxon>Ascomycota</taxon>
        <taxon>Pezizomycotina</taxon>
        <taxon>Dothideomycetes</taxon>
        <taxon>Dothideomycetidae</taxon>
        <taxon>Mycosphaerellales</taxon>
        <taxon>Mycosphaerellaceae</taxon>
        <taxon>Ramularia</taxon>
    </lineage>
</organism>
<reference evidence="4 5" key="1">
    <citation type="submission" date="2016-03" db="EMBL/GenBank/DDBJ databases">
        <authorList>
            <person name="Ploux O."/>
        </authorList>
    </citation>
    <scope>NUCLEOTIDE SEQUENCE [LARGE SCALE GENOMIC DNA]</scope>
    <source>
        <strain evidence="4 5">URUG2</strain>
    </source>
</reference>
<dbReference type="OrthoDB" id="2108802at2759"/>
<gene>
    <name evidence="4" type="ORF">RCC_01481</name>
</gene>
<name>A0A2D3ULW6_9PEZI</name>
<keyword evidence="5" id="KW-1185">Reference proteome</keyword>
<proteinExistence type="predicted"/>
<accession>A0A2D3ULW6</accession>
<feature type="domain" description="Glycoside-hydrolase family GH114 TIM-barrel" evidence="3">
    <location>
        <begin position="3"/>
        <end position="212"/>
    </location>
</feature>
<dbReference type="PANTHER" id="PTHR35273:SF2">
    <property type="entry name" value="ALPHA-GALACTOSIDASE"/>
    <property type="match status" value="1"/>
</dbReference>
<evidence type="ECO:0000256" key="1">
    <source>
        <dbReference type="ARBA" id="ARBA00001255"/>
    </source>
</evidence>